<dbReference type="Gene3D" id="3.90.70.10">
    <property type="entry name" value="Cysteine proteinases"/>
    <property type="match status" value="1"/>
</dbReference>
<dbReference type="PANTHER" id="PTHR10183:SF423">
    <property type="entry name" value="LEUCINE-RICH REPEAT PROTEIN (LRRP)"/>
    <property type="match status" value="1"/>
</dbReference>
<dbReference type="Pfam" id="PF00648">
    <property type="entry name" value="Peptidase_C2"/>
    <property type="match status" value="1"/>
</dbReference>
<sequence length="530" mass="58785">MGCGASTGATPRELSDAHPKEAKDRAPAQNHSPARAVGARGSPWVLKTSPGHSGAVWFQGGDKCEEVERRGGPGTIRNAIADFKAHPDKYVAMRYFPDMHDEDWEEQDCTLFYRPTKQSSSLACDKRSGGWTVLEWTCHPLRPDVEVKDDGHEKRWLETFKETLYSTSKTYKTRGVSPGRGQGLADVPSLCLWNTISPNDLNQGSVANCYMIAMFAALAEWPGAIKKLFRKTKGADEMPRSNTANEYTITLYDLENNNMEVDVVVNELLTVIVDKGGINGQNLGVSISDCCELWPCYLEKALVAHCGGWNDIGNGGCSSHVFEIVTGCPNVYSLDLKTFTCCGNIAGAKRSNSVRWYKESALAQSIYYNPPWPSANGKPVVQPKTQDGCIDALYAYDKANYPMIFSSGVDKNSAATEKKGYVDNHAYTLIRVEKNVAGSGIDMLLVRNPYGRGELTRGRFVDDGPGWKEHPKIQKALRPVFEDDGVFWLEKSEFFEYVDSIEVLALDMTTFVKSSYKPPPLDYCPQDHYP</sequence>
<organism evidence="6">
    <name type="scientific">Micromonas pusilla (strain CCMP1545)</name>
    <name type="common">Picoplanktonic green alga</name>
    <dbReference type="NCBI Taxonomy" id="564608"/>
    <lineage>
        <taxon>Eukaryota</taxon>
        <taxon>Viridiplantae</taxon>
        <taxon>Chlorophyta</taxon>
        <taxon>Mamiellophyceae</taxon>
        <taxon>Mamiellales</taxon>
        <taxon>Mamiellaceae</taxon>
        <taxon>Micromonas</taxon>
    </lineage>
</organism>
<evidence type="ECO:0000256" key="3">
    <source>
        <dbReference type="SAM" id="MobiDB-lite"/>
    </source>
</evidence>
<dbReference type="EMBL" id="GG663746">
    <property type="protein sequence ID" value="EEH53465.1"/>
    <property type="molecule type" value="Genomic_DNA"/>
</dbReference>
<accession>C1N3N6</accession>
<gene>
    <name evidence="5" type="ORF">MICPUCDRAFT_48581</name>
</gene>
<dbReference type="OrthoDB" id="424753at2759"/>
<dbReference type="InterPro" id="IPR022684">
    <property type="entry name" value="Calpain_cysteine_protease"/>
</dbReference>
<dbReference type="GO" id="GO:0004198">
    <property type="term" value="F:calcium-dependent cysteine-type endopeptidase activity"/>
    <property type="evidence" value="ECO:0007669"/>
    <property type="project" value="InterPro"/>
</dbReference>
<dbReference type="STRING" id="564608.C1N3N6"/>
<evidence type="ECO:0000259" key="4">
    <source>
        <dbReference type="PROSITE" id="PS50203"/>
    </source>
</evidence>
<name>C1N3N6_MICPC</name>
<evidence type="ECO:0000313" key="6">
    <source>
        <dbReference type="Proteomes" id="UP000001876"/>
    </source>
</evidence>
<feature type="compositionally biased region" description="Basic and acidic residues" evidence="3">
    <location>
        <begin position="13"/>
        <end position="26"/>
    </location>
</feature>
<dbReference type="OMA" id="THAWSIL"/>
<dbReference type="RefSeq" id="XP_003062646.1">
    <property type="nucleotide sequence ID" value="XM_003062600.1"/>
</dbReference>
<dbReference type="PANTHER" id="PTHR10183">
    <property type="entry name" value="CALPAIN"/>
    <property type="match status" value="1"/>
</dbReference>
<dbReference type="GeneID" id="9688086"/>
<feature type="domain" description="Calpain catalytic" evidence="4">
    <location>
        <begin position="180"/>
        <end position="507"/>
    </location>
</feature>
<dbReference type="PRINTS" id="PR00704">
    <property type="entry name" value="CALPAIN"/>
</dbReference>
<dbReference type="GO" id="GO:0006508">
    <property type="term" value="P:proteolysis"/>
    <property type="evidence" value="ECO:0007669"/>
    <property type="project" value="UniProtKB-KW"/>
</dbReference>
<dbReference type="eggNOG" id="KOG0045">
    <property type="taxonomic scope" value="Eukaryota"/>
</dbReference>
<reference evidence="5 6" key="1">
    <citation type="journal article" date="2009" name="Science">
        <title>Green evolution and dynamic adaptations revealed by genomes of the marine picoeukaryotes Micromonas.</title>
        <authorList>
            <person name="Worden A.Z."/>
            <person name="Lee J.H."/>
            <person name="Mock T."/>
            <person name="Rouze P."/>
            <person name="Simmons M.P."/>
            <person name="Aerts A.L."/>
            <person name="Allen A.E."/>
            <person name="Cuvelier M.L."/>
            <person name="Derelle E."/>
            <person name="Everett M.V."/>
            <person name="Foulon E."/>
            <person name="Grimwood J."/>
            <person name="Gundlach H."/>
            <person name="Henrissat B."/>
            <person name="Napoli C."/>
            <person name="McDonald S.M."/>
            <person name="Parker M.S."/>
            <person name="Rombauts S."/>
            <person name="Salamov A."/>
            <person name="Von Dassow P."/>
            <person name="Badger J.H."/>
            <person name="Coutinho P.M."/>
            <person name="Demir E."/>
            <person name="Dubchak I."/>
            <person name="Gentemann C."/>
            <person name="Eikrem W."/>
            <person name="Gready J.E."/>
            <person name="John U."/>
            <person name="Lanier W."/>
            <person name="Lindquist E.A."/>
            <person name="Lucas S."/>
            <person name="Mayer K.F."/>
            <person name="Moreau H."/>
            <person name="Not F."/>
            <person name="Otillar R."/>
            <person name="Panaud O."/>
            <person name="Pangilinan J."/>
            <person name="Paulsen I."/>
            <person name="Piegu B."/>
            <person name="Poliakov A."/>
            <person name="Robbens S."/>
            <person name="Schmutz J."/>
            <person name="Toulza E."/>
            <person name="Wyss T."/>
            <person name="Zelensky A."/>
            <person name="Zhou K."/>
            <person name="Armbrust E.V."/>
            <person name="Bhattacharya D."/>
            <person name="Goodenough U.W."/>
            <person name="Van de Peer Y."/>
            <person name="Grigoriev I.V."/>
        </authorList>
    </citation>
    <scope>NUCLEOTIDE SEQUENCE [LARGE SCALE GENOMIC DNA]</scope>
    <source>
        <strain evidence="5 6">CCMP1545</strain>
    </source>
</reference>
<dbReference type="InterPro" id="IPR001300">
    <property type="entry name" value="Peptidase_C2_calpain_cat"/>
</dbReference>
<feature type="region of interest" description="Disordered" evidence="3">
    <location>
        <begin position="1"/>
        <end position="41"/>
    </location>
</feature>
<keyword evidence="2" id="KW-0378">Hydrolase</keyword>
<dbReference type="PROSITE" id="PS50203">
    <property type="entry name" value="CALPAIN_CAT"/>
    <property type="match status" value="1"/>
</dbReference>
<dbReference type="InterPro" id="IPR038765">
    <property type="entry name" value="Papain-like_cys_pep_sf"/>
</dbReference>
<dbReference type="SMART" id="SM00230">
    <property type="entry name" value="CysPc"/>
    <property type="match status" value="1"/>
</dbReference>
<feature type="active site" evidence="1 2">
    <location>
        <position position="209"/>
    </location>
</feature>
<dbReference type="AlphaFoldDB" id="C1N3N6"/>
<feature type="active site" evidence="1 2">
    <location>
        <position position="425"/>
    </location>
</feature>
<dbReference type="SUPFAM" id="SSF54001">
    <property type="entry name" value="Cysteine proteinases"/>
    <property type="match status" value="1"/>
</dbReference>
<proteinExistence type="predicted"/>
<dbReference type="KEGG" id="mpp:MICPUCDRAFT_48581"/>
<evidence type="ECO:0000313" key="5">
    <source>
        <dbReference type="EMBL" id="EEH53465.1"/>
    </source>
</evidence>
<evidence type="ECO:0000256" key="2">
    <source>
        <dbReference type="PROSITE-ProRule" id="PRU00239"/>
    </source>
</evidence>
<keyword evidence="2" id="KW-0645">Protease</keyword>
<evidence type="ECO:0000256" key="1">
    <source>
        <dbReference type="PIRSR" id="PIRSR622684-1"/>
    </source>
</evidence>
<keyword evidence="2" id="KW-0788">Thiol protease</keyword>
<protein>
    <submittedName>
        <fullName evidence="5">Predicted protein</fullName>
    </submittedName>
</protein>
<dbReference type="Proteomes" id="UP000001876">
    <property type="component" value="Unassembled WGS sequence"/>
</dbReference>
<keyword evidence="6" id="KW-1185">Reference proteome</keyword>
<feature type="active site" evidence="1 2">
    <location>
        <position position="448"/>
    </location>
</feature>